<sequence>MEKSLVRALCKVTLLRHKISNLSNINYRGVMTVMGIETRQFLFQFILILRDLKKEALRADICILHIPHLSLFCYFDGFLPKIAVSCDDTAVCILNSNRKILSSRRYVNREVQKRLGGICPAAVADQHRSYIDLFVEECLDESHLRLCNLNGVAVTTRPGLIISLRVGAEKAVSLARKGCIPLIPVHHMQAHATIATLMKQISYPYVSVLISGGHSIIAVTNGPDDFEVLLTSISGSPGECMDKISRALNFEEPELLRLHPGAALEVMASRSSAGGCKRYSIDINRFVKMALHFNFSWIKTTYLAMMLKQRILNVPDFCASVQIPPHNRLVFVSGGVASNKYILSKLNDVCESLGYSLCAPSQFYCCDNAEMIAWNGMQLLAEGAFSVISPEKIPTSIFVSSRSPIGVDISPDLRKYLGMPCETSVEGAERRNTLLKS</sequence>
<reference evidence="10" key="1">
    <citation type="submission" date="2016-06" db="UniProtKB">
        <authorList>
            <consortium name="WormBaseParasite"/>
        </authorList>
    </citation>
    <scope>IDENTIFICATION</scope>
</reference>
<dbReference type="PANTHER" id="PTHR11735">
    <property type="entry name" value="TRNA N6-ADENOSINE THREONYLCARBAMOYLTRANSFERASE"/>
    <property type="match status" value="1"/>
</dbReference>
<dbReference type="GO" id="GO:0005739">
    <property type="term" value="C:mitochondrion"/>
    <property type="evidence" value="ECO:0007669"/>
    <property type="project" value="TreeGrafter"/>
</dbReference>
<evidence type="ECO:0000256" key="3">
    <source>
        <dbReference type="ARBA" id="ARBA00022694"/>
    </source>
</evidence>
<dbReference type="EC" id="2.3.1.234" evidence="1"/>
<dbReference type="GO" id="GO:0008033">
    <property type="term" value="P:tRNA processing"/>
    <property type="evidence" value="ECO:0007669"/>
    <property type="project" value="UniProtKB-KW"/>
</dbReference>
<dbReference type="SUPFAM" id="SSF53067">
    <property type="entry name" value="Actin-like ATPase domain"/>
    <property type="match status" value="2"/>
</dbReference>
<gene>
    <name evidence="8" type="ORF">NOO_LOCUS3004</name>
</gene>
<keyword evidence="5" id="KW-0012">Acyltransferase</keyword>
<dbReference type="STRING" id="42157.A0A182E4T0"/>
<evidence type="ECO:0000256" key="6">
    <source>
        <dbReference type="ARBA" id="ARBA00048117"/>
    </source>
</evidence>
<keyword evidence="2" id="KW-0808">Transferase</keyword>
<dbReference type="InterPro" id="IPR000905">
    <property type="entry name" value="Gcp-like_dom"/>
</dbReference>
<dbReference type="Gene3D" id="3.30.420.40">
    <property type="match status" value="2"/>
</dbReference>
<dbReference type="EMBL" id="UYRW01000530">
    <property type="protein sequence ID" value="VDK67643.1"/>
    <property type="molecule type" value="Genomic_DNA"/>
</dbReference>
<dbReference type="Pfam" id="PF00814">
    <property type="entry name" value="TsaD"/>
    <property type="match status" value="1"/>
</dbReference>
<evidence type="ECO:0000256" key="5">
    <source>
        <dbReference type="ARBA" id="ARBA00023315"/>
    </source>
</evidence>
<dbReference type="AlphaFoldDB" id="A0A182E4T0"/>
<evidence type="ECO:0000256" key="1">
    <source>
        <dbReference type="ARBA" id="ARBA00012156"/>
    </source>
</evidence>
<dbReference type="PANTHER" id="PTHR11735:SF6">
    <property type="entry name" value="TRNA N6-ADENOSINE THREONYLCARBAMOYLTRANSFERASE, MITOCHONDRIAL"/>
    <property type="match status" value="1"/>
</dbReference>
<evidence type="ECO:0000256" key="4">
    <source>
        <dbReference type="ARBA" id="ARBA00022723"/>
    </source>
</evidence>
<dbReference type="OrthoDB" id="10259622at2759"/>
<dbReference type="WBParaSite" id="nOo.2.0.1.t03004-RA">
    <property type="protein sequence ID" value="nOo.2.0.1.t03004-RA"/>
    <property type="gene ID" value="nOo.2.0.1.g03004"/>
</dbReference>
<dbReference type="GO" id="GO:0061711">
    <property type="term" value="F:tRNA N(6)-L-threonylcarbamoyladenine synthase activity"/>
    <property type="evidence" value="ECO:0007669"/>
    <property type="project" value="UniProtKB-EC"/>
</dbReference>
<evidence type="ECO:0000313" key="10">
    <source>
        <dbReference type="WBParaSite" id="nOo.2.0.1.t03004-RA"/>
    </source>
</evidence>
<protein>
    <recommendedName>
        <fullName evidence="1">N(6)-L-threonylcarbamoyladenine synthase</fullName>
        <ecNumber evidence="1">2.3.1.234</ecNumber>
    </recommendedName>
</protein>
<proteinExistence type="predicted"/>
<feature type="domain" description="Gcp-like" evidence="7">
    <location>
        <begin position="99"/>
        <end position="374"/>
    </location>
</feature>
<keyword evidence="9" id="KW-1185">Reference proteome</keyword>
<dbReference type="InterPro" id="IPR017861">
    <property type="entry name" value="KAE1/TsaD"/>
</dbReference>
<evidence type="ECO:0000259" key="7">
    <source>
        <dbReference type="Pfam" id="PF00814"/>
    </source>
</evidence>
<evidence type="ECO:0000313" key="8">
    <source>
        <dbReference type="EMBL" id="VDK67643.1"/>
    </source>
</evidence>
<dbReference type="Proteomes" id="UP000271087">
    <property type="component" value="Unassembled WGS sequence"/>
</dbReference>
<name>A0A182E4T0_ONCOC</name>
<accession>A0A182E4T0</accession>
<keyword evidence="3" id="KW-0819">tRNA processing</keyword>
<dbReference type="InterPro" id="IPR043129">
    <property type="entry name" value="ATPase_NBD"/>
</dbReference>
<reference evidence="8 9" key="2">
    <citation type="submission" date="2018-08" db="EMBL/GenBank/DDBJ databases">
        <authorList>
            <person name="Laetsch R D."/>
            <person name="Stevens L."/>
            <person name="Kumar S."/>
            <person name="Blaxter L. M."/>
        </authorList>
    </citation>
    <scope>NUCLEOTIDE SEQUENCE [LARGE SCALE GENOMIC DNA]</scope>
</reference>
<evidence type="ECO:0000256" key="2">
    <source>
        <dbReference type="ARBA" id="ARBA00022679"/>
    </source>
</evidence>
<keyword evidence="4" id="KW-0479">Metal-binding</keyword>
<organism evidence="10">
    <name type="scientific">Onchocerca ochengi</name>
    <name type="common">Filarial nematode worm</name>
    <dbReference type="NCBI Taxonomy" id="42157"/>
    <lineage>
        <taxon>Eukaryota</taxon>
        <taxon>Metazoa</taxon>
        <taxon>Ecdysozoa</taxon>
        <taxon>Nematoda</taxon>
        <taxon>Chromadorea</taxon>
        <taxon>Rhabditida</taxon>
        <taxon>Spirurina</taxon>
        <taxon>Spiruromorpha</taxon>
        <taxon>Filarioidea</taxon>
        <taxon>Onchocercidae</taxon>
        <taxon>Onchocerca</taxon>
    </lineage>
</organism>
<evidence type="ECO:0000313" key="9">
    <source>
        <dbReference type="Proteomes" id="UP000271087"/>
    </source>
</evidence>
<comment type="catalytic activity">
    <reaction evidence="6">
        <text>L-threonylcarbamoyladenylate + adenosine(37) in tRNA = N(6)-L-threonylcarbamoyladenosine(37) in tRNA + AMP + H(+)</text>
        <dbReference type="Rhea" id="RHEA:37059"/>
        <dbReference type="Rhea" id="RHEA-COMP:10162"/>
        <dbReference type="Rhea" id="RHEA-COMP:10163"/>
        <dbReference type="ChEBI" id="CHEBI:15378"/>
        <dbReference type="ChEBI" id="CHEBI:73682"/>
        <dbReference type="ChEBI" id="CHEBI:74411"/>
        <dbReference type="ChEBI" id="CHEBI:74418"/>
        <dbReference type="ChEBI" id="CHEBI:456215"/>
        <dbReference type="EC" id="2.3.1.234"/>
    </reaction>
</comment>
<dbReference type="GO" id="GO:0046872">
    <property type="term" value="F:metal ion binding"/>
    <property type="evidence" value="ECO:0007669"/>
    <property type="project" value="UniProtKB-KW"/>
</dbReference>
<dbReference type="PRINTS" id="PR00789">
    <property type="entry name" value="OSIALOPTASE"/>
</dbReference>